<comment type="caution">
    <text evidence="2">The sequence shown here is derived from an EMBL/GenBank/DDBJ whole genome shotgun (WGS) entry which is preliminary data.</text>
</comment>
<dbReference type="SMART" id="SM00256">
    <property type="entry name" value="FBOX"/>
    <property type="match status" value="1"/>
</dbReference>
<dbReference type="InterPro" id="IPR032675">
    <property type="entry name" value="LRR_dom_sf"/>
</dbReference>
<dbReference type="SUPFAM" id="SSF52058">
    <property type="entry name" value="L domain-like"/>
    <property type="match status" value="1"/>
</dbReference>
<dbReference type="Proteomes" id="UP001341840">
    <property type="component" value="Unassembled WGS sequence"/>
</dbReference>
<dbReference type="InterPro" id="IPR006566">
    <property type="entry name" value="FBD"/>
</dbReference>
<reference evidence="2 3" key="1">
    <citation type="journal article" date="2023" name="Plants (Basel)">
        <title>Bridging the Gap: Combining Genomics and Transcriptomics Approaches to Understand Stylosanthes scabra, an Orphan Legume from the Brazilian Caatinga.</title>
        <authorList>
            <person name="Ferreira-Neto J.R.C."/>
            <person name="da Silva M.D."/>
            <person name="Binneck E."/>
            <person name="de Melo N.F."/>
            <person name="da Silva R.H."/>
            <person name="de Melo A.L.T.M."/>
            <person name="Pandolfi V."/>
            <person name="Bustamante F.O."/>
            <person name="Brasileiro-Vidal A.C."/>
            <person name="Benko-Iseppon A.M."/>
        </authorList>
    </citation>
    <scope>NUCLEOTIDE SEQUENCE [LARGE SCALE GENOMIC DNA]</scope>
    <source>
        <tissue evidence="2">Leaves</tissue>
    </source>
</reference>
<dbReference type="SUPFAM" id="SSF81383">
    <property type="entry name" value="F-box domain"/>
    <property type="match status" value="1"/>
</dbReference>
<dbReference type="InterPro" id="IPR055411">
    <property type="entry name" value="LRR_FXL15/At3g58940/PEG3-like"/>
</dbReference>
<dbReference type="InterPro" id="IPR036047">
    <property type="entry name" value="F-box-like_dom_sf"/>
</dbReference>
<dbReference type="InterPro" id="IPR001810">
    <property type="entry name" value="F-box_dom"/>
</dbReference>
<protein>
    <recommendedName>
        <fullName evidence="1">F-box domain-containing protein</fullName>
    </recommendedName>
</protein>
<dbReference type="Gene3D" id="3.80.10.10">
    <property type="entry name" value="Ribonuclease Inhibitor"/>
    <property type="match status" value="1"/>
</dbReference>
<dbReference type="InterPro" id="IPR050232">
    <property type="entry name" value="FBL13/AtMIF1-like"/>
</dbReference>
<evidence type="ECO:0000313" key="3">
    <source>
        <dbReference type="Proteomes" id="UP001341840"/>
    </source>
</evidence>
<dbReference type="Pfam" id="PF24758">
    <property type="entry name" value="LRR_At5g56370"/>
    <property type="match status" value="1"/>
</dbReference>
<dbReference type="SMART" id="SM00579">
    <property type="entry name" value="FBD"/>
    <property type="match status" value="1"/>
</dbReference>
<dbReference type="Pfam" id="PF08387">
    <property type="entry name" value="FBD"/>
    <property type="match status" value="1"/>
</dbReference>
<dbReference type="EMBL" id="JASCZI010090664">
    <property type="protein sequence ID" value="MED6144451.1"/>
    <property type="molecule type" value="Genomic_DNA"/>
</dbReference>
<dbReference type="PROSITE" id="PS50181">
    <property type="entry name" value="FBOX"/>
    <property type="match status" value="1"/>
</dbReference>
<dbReference type="PANTHER" id="PTHR31900:SF34">
    <property type="entry name" value="EMB|CAB62440.1-RELATED"/>
    <property type="match status" value="1"/>
</dbReference>
<dbReference type="InterPro" id="IPR053781">
    <property type="entry name" value="F-box_AtFBL13-like"/>
</dbReference>
<dbReference type="PANTHER" id="PTHR31900">
    <property type="entry name" value="F-BOX/RNI SUPERFAMILY PROTEIN-RELATED"/>
    <property type="match status" value="1"/>
</dbReference>
<sequence length="450" mass="51726">MDRISCLPDSILCDILSYLPTKQAVTTSILSRRWRHLWKDLQVIDIHDEPFWKYNDYDERYARFDSFVNAILSQRNAHSYSIEKFRLTCERSEETISAWLDAVIGPRLQELFLHLSFIDDDIDGGAISLPEGVFTCPSLKSLALIGYISFFDGHEASNVYLPSLKNLKLNIDVGDIDQLLSGCPAIENLELALYEFRYCIPKIQMPRTLKSLTVSEYGNYDEVTEEINVREIYTPSLEYLNLGMHSSEECVIQVSAMKFPNMVEAHLSINECDDENVGWVLELIQALSETKLLALKDSTSECIFRAPGFEFPEFHLLLSLEVDVPCFSKSFLLNFLHNCPVLQRLVINFRPFEKMEFEYNGPTPPTMVPNCVTSHLKSFEYRGYQDSADEREFIAYVLQTGLVLKTVTIRLKYNLDRATKDDILRKLSALPRGSTTCQFNFFDKNPNFHG</sequence>
<evidence type="ECO:0000313" key="2">
    <source>
        <dbReference type="EMBL" id="MED6144451.1"/>
    </source>
</evidence>
<feature type="domain" description="F-box" evidence="1">
    <location>
        <begin position="1"/>
        <end position="55"/>
    </location>
</feature>
<proteinExistence type="predicted"/>
<dbReference type="Pfam" id="PF00646">
    <property type="entry name" value="F-box"/>
    <property type="match status" value="1"/>
</dbReference>
<evidence type="ECO:0000259" key="1">
    <source>
        <dbReference type="PROSITE" id="PS50181"/>
    </source>
</evidence>
<organism evidence="2 3">
    <name type="scientific">Stylosanthes scabra</name>
    <dbReference type="NCBI Taxonomy" id="79078"/>
    <lineage>
        <taxon>Eukaryota</taxon>
        <taxon>Viridiplantae</taxon>
        <taxon>Streptophyta</taxon>
        <taxon>Embryophyta</taxon>
        <taxon>Tracheophyta</taxon>
        <taxon>Spermatophyta</taxon>
        <taxon>Magnoliopsida</taxon>
        <taxon>eudicotyledons</taxon>
        <taxon>Gunneridae</taxon>
        <taxon>Pentapetalae</taxon>
        <taxon>rosids</taxon>
        <taxon>fabids</taxon>
        <taxon>Fabales</taxon>
        <taxon>Fabaceae</taxon>
        <taxon>Papilionoideae</taxon>
        <taxon>50 kb inversion clade</taxon>
        <taxon>dalbergioids sensu lato</taxon>
        <taxon>Dalbergieae</taxon>
        <taxon>Pterocarpus clade</taxon>
        <taxon>Stylosanthes</taxon>
    </lineage>
</organism>
<accession>A0ABU6T6Z1</accession>
<name>A0ABU6T6Z1_9FABA</name>
<dbReference type="CDD" id="cd22160">
    <property type="entry name" value="F-box_AtFBL13-like"/>
    <property type="match status" value="1"/>
</dbReference>
<dbReference type="Gene3D" id="1.20.1280.50">
    <property type="match status" value="1"/>
</dbReference>
<gene>
    <name evidence="2" type="ORF">PIB30_015660</name>
</gene>
<keyword evidence="3" id="KW-1185">Reference proteome</keyword>